<dbReference type="OrthoDB" id="5427578at2759"/>
<reference evidence="1" key="2">
    <citation type="submission" date="2021-01" db="EMBL/GenBank/DDBJ databases">
        <authorList>
            <person name="Schikora-Tamarit M.A."/>
        </authorList>
    </citation>
    <scope>NUCLEOTIDE SEQUENCE</scope>
    <source>
        <strain evidence="1">CBS2887</strain>
    </source>
</reference>
<reference evidence="1" key="1">
    <citation type="journal article" date="2021" name="Open Biol.">
        <title>Shared evolutionary footprints suggest mitochondrial oxidative damage underlies multiple complex I losses in fungi.</title>
        <authorList>
            <person name="Schikora-Tamarit M.A."/>
            <person name="Marcet-Houben M."/>
            <person name="Nosek J."/>
            <person name="Gabaldon T."/>
        </authorList>
    </citation>
    <scope>NUCLEOTIDE SEQUENCE</scope>
    <source>
        <strain evidence="1">CBS2887</strain>
    </source>
</reference>
<dbReference type="EMBL" id="JAEUBG010001133">
    <property type="protein sequence ID" value="KAH3686909.1"/>
    <property type="molecule type" value="Genomic_DNA"/>
</dbReference>
<evidence type="ECO:0000313" key="1">
    <source>
        <dbReference type="EMBL" id="KAH3686909.1"/>
    </source>
</evidence>
<gene>
    <name evidence="1" type="ORF">WICPIJ_002113</name>
</gene>
<sequence length="193" mass="20404">MKKKGTPASPAVALANKVLPVPGGPVNSTPFGSFPPRPVNLVGSLRKSTISSNSARASSAPLTSSNFTVTVDMSTDLLLTSEFLKIVPFSTRKLKPSMTPGFGDDNMDRFVSGTKVQAVHPAIAARTSGVTCYVGTRGSGEDTLGGIKGNLFSFTGSTQFLQSLGVQVCTFRRSPDIWSFITVNDVLWIVGFQ</sequence>
<dbReference type="AlphaFoldDB" id="A0A9P8QCE9"/>
<comment type="caution">
    <text evidence="1">The sequence shown here is derived from an EMBL/GenBank/DDBJ whole genome shotgun (WGS) entry which is preliminary data.</text>
</comment>
<organism evidence="1 2">
    <name type="scientific">Wickerhamomyces pijperi</name>
    <name type="common">Yeast</name>
    <name type="synonym">Pichia pijperi</name>
    <dbReference type="NCBI Taxonomy" id="599730"/>
    <lineage>
        <taxon>Eukaryota</taxon>
        <taxon>Fungi</taxon>
        <taxon>Dikarya</taxon>
        <taxon>Ascomycota</taxon>
        <taxon>Saccharomycotina</taxon>
        <taxon>Saccharomycetes</taxon>
        <taxon>Phaffomycetales</taxon>
        <taxon>Wickerhamomycetaceae</taxon>
        <taxon>Wickerhamomyces</taxon>
    </lineage>
</organism>
<evidence type="ECO:0000313" key="2">
    <source>
        <dbReference type="Proteomes" id="UP000774326"/>
    </source>
</evidence>
<name>A0A9P8QCE9_WICPI</name>
<proteinExistence type="predicted"/>
<dbReference type="Proteomes" id="UP000774326">
    <property type="component" value="Unassembled WGS sequence"/>
</dbReference>
<keyword evidence="2" id="KW-1185">Reference proteome</keyword>
<accession>A0A9P8QCE9</accession>
<protein>
    <submittedName>
        <fullName evidence="1">Uncharacterized protein</fullName>
    </submittedName>
</protein>